<gene>
    <name evidence="2" type="ORF">EYF80_067917</name>
</gene>
<accession>A0A4Z2DZI8</accession>
<dbReference type="AlphaFoldDB" id="A0A4Z2DZI8"/>
<evidence type="ECO:0000313" key="2">
    <source>
        <dbReference type="EMBL" id="TNN21971.1"/>
    </source>
</evidence>
<sequence length="24" mass="2493">MTTTTATSPTRGRTAPSPRSSATR</sequence>
<proteinExistence type="predicted"/>
<evidence type="ECO:0000313" key="3">
    <source>
        <dbReference type="Proteomes" id="UP000314294"/>
    </source>
</evidence>
<reference evidence="2 3" key="1">
    <citation type="submission" date="2019-03" db="EMBL/GenBank/DDBJ databases">
        <title>First draft genome of Liparis tanakae, snailfish: a comprehensive survey of snailfish specific genes.</title>
        <authorList>
            <person name="Kim W."/>
            <person name="Song I."/>
            <person name="Jeong J.-H."/>
            <person name="Kim D."/>
            <person name="Kim S."/>
            <person name="Ryu S."/>
            <person name="Song J.Y."/>
            <person name="Lee S.K."/>
        </authorList>
    </citation>
    <scope>NUCLEOTIDE SEQUENCE [LARGE SCALE GENOMIC DNA]</scope>
    <source>
        <tissue evidence="2">Muscle</tissue>
    </source>
</reference>
<comment type="caution">
    <text evidence="2">The sequence shown here is derived from an EMBL/GenBank/DDBJ whole genome shotgun (WGS) entry which is preliminary data.</text>
</comment>
<feature type="region of interest" description="Disordered" evidence="1">
    <location>
        <begin position="1"/>
        <end position="24"/>
    </location>
</feature>
<evidence type="ECO:0000256" key="1">
    <source>
        <dbReference type="SAM" id="MobiDB-lite"/>
    </source>
</evidence>
<keyword evidence="3" id="KW-1185">Reference proteome</keyword>
<protein>
    <submittedName>
        <fullName evidence="2">Uncharacterized protein</fullName>
    </submittedName>
</protein>
<dbReference type="Proteomes" id="UP000314294">
    <property type="component" value="Unassembled WGS sequence"/>
</dbReference>
<feature type="compositionally biased region" description="Low complexity" evidence="1">
    <location>
        <begin position="1"/>
        <end position="16"/>
    </location>
</feature>
<organism evidence="2 3">
    <name type="scientific">Liparis tanakae</name>
    <name type="common">Tanaka's snailfish</name>
    <dbReference type="NCBI Taxonomy" id="230148"/>
    <lineage>
        <taxon>Eukaryota</taxon>
        <taxon>Metazoa</taxon>
        <taxon>Chordata</taxon>
        <taxon>Craniata</taxon>
        <taxon>Vertebrata</taxon>
        <taxon>Euteleostomi</taxon>
        <taxon>Actinopterygii</taxon>
        <taxon>Neopterygii</taxon>
        <taxon>Teleostei</taxon>
        <taxon>Neoteleostei</taxon>
        <taxon>Acanthomorphata</taxon>
        <taxon>Eupercaria</taxon>
        <taxon>Perciformes</taxon>
        <taxon>Cottioidei</taxon>
        <taxon>Cottales</taxon>
        <taxon>Liparidae</taxon>
        <taxon>Liparis</taxon>
    </lineage>
</organism>
<name>A0A4Z2DZI8_9TELE</name>
<dbReference type="EMBL" id="SRLO01024915">
    <property type="protein sequence ID" value="TNN21971.1"/>
    <property type="molecule type" value="Genomic_DNA"/>
</dbReference>